<proteinExistence type="predicted"/>
<dbReference type="EMBL" id="SGVY01000014">
    <property type="protein sequence ID" value="TFH81986.1"/>
    <property type="molecule type" value="Genomic_DNA"/>
</dbReference>
<dbReference type="Pfam" id="PF11950">
    <property type="entry name" value="DUF3467"/>
    <property type="match status" value="1"/>
</dbReference>
<protein>
    <submittedName>
        <fullName evidence="1">DUF3467 domain-containing protein</fullName>
    </submittedName>
</protein>
<sequence>MEDNKKDNQNQFQMGINPEVAEGTYSNLALITHSTSDFILDFACVMPGMPQPQIKSRVIMAPEHAKRLLQALQSNIYNFEQAFGTIKLPQAPEEPIAPFKIPKGEA</sequence>
<keyword evidence="2" id="KW-1185">Reference proteome</keyword>
<dbReference type="GeneID" id="302995050"/>
<accession>A0A4Y8VNM7</accession>
<name>A0A4Y8VNM7_9BACT</name>
<gene>
    <name evidence="1" type="ORF">EXN75_07055</name>
</gene>
<evidence type="ECO:0000313" key="2">
    <source>
        <dbReference type="Proteomes" id="UP000297872"/>
    </source>
</evidence>
<dbReference type="OrthoDB" id="9813817at2"/>
<dbReference type="InterPro" id="IPR021857">
    <property type="entry name" value="DUF3467"/>
</dbReference>
<dbReference type="Proteomes" id="UP000297872">
    <property type="component" value="Unassembled WGS sequence"/>
</dbReference>
<evidence type="ECO:0000313" key="1">
    <source>
        <dbReference type="EMBL" id="TFH81986.1"/>
    </source>
</evidence>
<dbReference type="RefSeq" id="WP_118116740.1">
    <property type="nucleotide sequence ID" value="NZ_DAWDDY010000070.1"/>
</dbReference>
<dbReference type="AlphaFoldDB" id="A0A4Y8VNM7"/>
<organism evidence="1 2">
    <name type="scientific">Segatella hominis</name>
    <dbReference type="NCBI Taxonomy" id="2518605"/>
    <lineage>
        <taxon>Bacteria</taxon>
        <taxon>Pseudomonadati</taxon>
        <taxon>Bacteroidota</taxon>
        <taxon>Bacteroidia</taxon>
        <taxon>Bacteroidales</taxon>
        <taxon>Prevotellaceae</taxon>
        <taxon>Segatella</taxon>
    </lineage>
</organism>
<comment type="caution">
    <text evidence="1">The sequence shown here is derived from an EMBL/GenBank/DDBJ whole genome shotgun (WGS) entry which is preliminary data.</text>
</comment>
<reference evidence="1 2" key="1">
    <citation type="submission" date="2019-02" db="EMBL/GenBank/DDBJ databases">
        <title>Draft Genome Sequence of the Prevotella sp. BCRC 81118, Isolated from Human Feces.</title>
        <authorList>
            <person name="Huang C.-H."/>
        </authorList>
    </citation>
    <scope>NUCLEOTIDE SEQUENCE [LARGE SCALE GENOMIC DNA]</scope>
    <source>
        <strain evidence="1 2">BCRC 81118</strain>
    </source>
</reference>